<dbReference type="Proteomes" id="UP000011205">
    <property type="component" value="Unassembled WGS sequence"/>
</dbReference>
<dbReference type="AlphaFoldDB" id="L8P4C8"/>
<evidence type="ECO:0000313" key="2">
    <source>
        <dbReference type="Proteomes" id="UP000011205"/>
    </source>
</evidence>
<protein>
    <submittedName>
        <fullName evidence="1">Uncharacterized protein</fullName>
    </submittedName>
</protein>
<comment type="caution">
    <text evidence="1">The sequence shown here is derived from an EMBL/GenBank/DDBJ whole genome shotgun (WGS) entry which is preliminary data.</text>
</comment>
<proteinExistence type="predicted"/>
<evidence type="ECO:0000313" key="1">
    <source>
        <dbReference type="EMBL" id="ELS50983.1"/>
    </source>
</evidence>
<gene>
    <name evidence="1" type="ORF">STVIR_8053</name>
</gene>
<name>L8P4C8_STRVR</name>
<reference evidence="1 2" key="1">
    <citation type="journal article" date="2013" name="Genome Announc.">
        <title>Draft Genome Sequence of Streptomyces viridochromogenes Strain Tu57, Producer of Avilamycin.</title>
        <authorList>
            <person name="Gruning B.A."/>
            <person name="Erxleben A."/>
            <person name="Hahnlein A."/>
            <person name="Gunther S."/>
        </authorList>
    </citation>
    <scope>NUCLEOTIDE SEQUENCE [LARGE SCALE GENOMIC DNA]</scope>
    <source>
        <strain evidence="1 2">Tue57</strain>
    </source>
</reference>
<sequence length="34" mass="3314">MGITGPPADSGILGDQVPGRALAVRSAAATRSYG</sequence>
<dbReference type="EMBL" id="AMLP01000255">
    <property type="protein sequence ID" value="ELS50983.1"/>
    <property type="molecule type" value="Genomic_DNA"/>
</dbReference>
<accession>L8P4C8</accession>
<organism evidence="1 2">
    <name type="scientific">Streptomyces viridochromogenes Tue57</name>
    <dbReference type="NCBI Taxonomy" id="1160705"/>
    <lineage>
        <taxon>Bacteria</taxon>
        <taxon>Bacillati</taxon>
        <taxon>Actinomycetota</taxon>
        <taxon>Actinomycetes</taxon>
        <taxon>Kitasatosporales</taxon>
        <taxon>Streptomycetaceae</taxon>
        <taxon>Streptomyces</taxon>
    </lineage>
</organism>